<dbReference type="GO" id="GO:0046872">
    <property type="term" value="F:metal ion binding"/>
    <property type="evidence" value="ECO:0007669"/>
    <property type="project" value="UniProtKB-KW"/>
</dbReference>
<dbReference type="InterPro" id="IPR017850">
    <property type="entry name" value="Alkaline_phosphatase_core_sf"/>
</dbReference>
<dbReference type="CDD" id="cd16022">
    <property type="entry name" value="sulfatase_like"/>
    <property type="match status" value="1"/>
</dbReference>
<evidence type="ECO:0000256" key="2">
    <source>
        <dbReference type="ARBA" id="ARBA00022723"/>
    </source>
</evidence>
<evidence type="ECO:0000256" key="1">
    <source>
        <dbReference type="ARBA" id="ARBA00008779"/>
    </source>
</evidence>
<keyword evidence="3" id="KW-0378">Hydrolase</keyword>
<organism evidence="6 7">
    <name type="scientific">Schaedlerella arabinosiphila</name>
    <dbReference type="NCBI Taxonomy" id="2044587"/>
    <lineage>
        <taxon>Bacteria</taxon>
        <taxon>Bacillati</taxon>
        <taxon>Bacillota</taxon>
        <taxon>Clostridia</taxon>
        <taxon>Lachnospirales</taxon>
        <taxon>Lachnospiraceae</taxon>
        <taxon>Schaedlerella</taxon>
    </lineage>
</organism>
<evidence type="ECO:0000313" key="7">
    <source>
        <dbReference type="Proteomes" id="UP000274920"/>
    </source>
</evidence>
<proteinExistence type="inferred from homology"/>
<evidence type="ECO:0000256" key="4">
    <source>
        <dbReference type="ARBA" id="ARBA00022837"/>
    </source>
</evidence>
<dbReference type="Gene3D" id="3.40.720.10">
    <property type="entry name" value="Alkaline Phosphatase, subunit A"/>
    <property type="match status" value="1"/>
</dbReference>
<comment type="caution">
    <text evidence="6">The sequence shown here is derived from an EMBL/GenBank/DDBJ whole genome shotgun (WGS) entry which is preliminary data.</text>
</comment>
<dbReference type="RefSeq" id="WP_125129585.1">
    <property type="nucleotide sequence ID" value="NZ_RHJS01000002.1"/>
</dbReference>
<dbReference type="PANTHER" id="PTHR42693:SF53">
    <property type="entry name" value="ENDO-4-O-SULFATASE"/>
    <property type="match status" value="1"/>
</dbReference>
<comment type="similarity">
    <text evidence="1">Belongs to the sulfatase family.</text>
</comment>
<gene>
    <name evidence="6" type="ORF">EBB54_26365</name>
</gene>
<evidence type="ECO:0000313" key="6">
    <source>
        <dbReference type="EMBL" id="RRK34465.1"/>
    </source>
</evidence>
<feature type="domain" description="Sulfatase N-terminal" evidence="5">
    <location>
        <begin position="6"/>
        <end position="351"/>
    </location>
</feature>
<dbReference type="PANTHER" id="PTHR42693">
    <property type="entry name" value="ARYLSULFATASE FAMILY MEMBER"/>
    <property type="match status" value="1"/>
</dbReference>
<keyword evidence="4" id="KW-0106">Calcium</keyword>
<dbReference type="PROSITE" id="PS00149">
    <property type="entry name" value="SULFATASE_2"/>
    <property type="match status" value="1"/>
</dbReference>
<dbReference type="InterPro" id="IPR024607">
    <property type="entry name" value="Sulfatase_CS"/>
</dbReference>
<name>A0A426DNW5_9FIRM</name>
<keyword evidence="7" id="KW-1185">Reference proteome</keyword>
<sequence>MDMHKPNILLITTDQQRYDTIRAMGYDFMVTPNLDRLAAEGCRYPNAYSCNPVCMAARHNIITGLPARYHGFDDNYFEENPKVIPYDLPTFPQILSDSGYDTAAVGKMHFQPCRRHNGFTKMELMEEIPRNLDDDEYAKYLKENGYGDVQSIHGVRHLLYMLPQRSLIDEAHHGSSWVSERSIHYLKENAGKRPFFLWASFIAPHPPFDVPDGWADLYKGKELPPLKASKTPVSTAAEGKKCIADYPEERYLQRARELYYASISFVDYNIGKILDYLKETGEYDNTLILFTSDHGEMLGDYGTFQKMLPYDSASRIPFIARYPKKLDAGSIDGRFVDLNDLLPTFLDIAGAVYPRPEILPGESIFIKGGKKERSVQYVEYGHENKRWICLRNKRYKYNYYYGGGREELFDMEQDPDETTNLLYENPGSEILAVKEELRFLLTEYEKRCGLEGYVQDGRFAEFEEGTPGFYRENNPPIFPGKQDGEYISLEEEVRRAAAKEPVVNLEELDVSYFTKRGTLDGSILD</sequence>
<dbReference type="GO" id="GO:0004065">
    <property type="term" value="F:arylsulfatase activity"/>
    <property type="evidence" value="ECO:0007669"/>
    <property type="project" value="TreeGrafter"/>
</dbReference>
<dbReference type="Proteomes" id="UP000274920">
    <property type="component" value="Unassembled WGS sequence"/>
</dbReference>
<accession>A0A426DNW5</accession>
<evidence type="ECO:0000256" key="3">
    <source>
        <dbReference type="ARBA" id="ARBA00022801"/>
    </source>
</evidence>
<reference evidence="6" key="1">
    <citation type="submission" date="2018-10" db="EMBL/GenBank/DDBJ databases">
        <title>Schaedlerella arabinophila gen. nov. sp. nov., isolated from the mouse intestinal tract and comparative analysis with the genome of the closely related altered Schaedler flora strain ASF502.</title>
        <authorList>
            <person name="Miyake S."/>
            <person name="Soh M."/>
            <person name="Seedorf H."/>
        </authorList>
    </citation>
    <scope>NUCLEOTIDE SEQUENCE [LARGE SCALE GENOMIC DNA]</scope>
    <source>
        <strain evidence="6">DSM 106076</strain>
    </source>
</reference>
<keyword evidence="2" id="KW-0479">Metal-binding</keyword>
<dbReference type="SUPFAM" id="SSF53649">
    <property type="entry name" value="Alkaline phosphatase-like"/>
    <property type="match status" value="1"/>
</dbReference>
<evidence type="ECO:0000259" key="5">
    <source>
        <dbReference type="Pfam" id="PF00884"/>
    </source>
</evidence>
<dbReference type="EMBL" id="RHJS01000002">
    <property type="protein sequence ID" value="RRK34465.1"/>
    <property type="molecule type" value="Genomic_DNA"/>
</dbReference>
<dbReference type="InterPro" id="IPR050738">
    <property type="entry name" value="Sulfatase"/>
</dbReference>
<dbReference type="Pfam" id="PF00884">
    <property type="entry name" value="Sulfatase"/>
    <property type="match status" value="1"/>
</dbReference>
<dbReference type="InterPro" id="IPR000917">
    <property type="entry name" value="Sulfatase_N"/>
</dbReference>
<protein>
    <submittedName>
        <fullName evidence="6">Arylsulfatase</fullName>
    </submittedName>
</protein>
<dbReference type="AlphaFoldDB" id="A0A426DNW5"/>